<accession>Q4RBF3</accession>
<protein>
    <submittedName>
        <fullName evidence="2">(spotted green pufferfish) hypothetical protein</fullName>
    </submittedName>
</protein>
<feature type="region of interest" description="Disordered" evidence="1">
    <location>
        <begin position="26"/>
        <end position="45"/>
    </location>
</feature>
<dbReference type="KEGG" id="tng:GSTEN00036500G001"/>
<sequence>TASSSGCLGRCCVEVLYRLWEELRRTDQASPAQEMNGSPKPTLGP</sequence>
<evidence type="ECO:0000256" key="1">
    <source>
        <dbReference type="SAM" id="MobiDB-lite"/>
    </source>
</evidence>
<gene>
    <name evidence="2" type="ORF">GSTENG00036500001</name>
</gene>
<name>Q4RBF3_TETNG</name>
<reference evidence="2" key="2">
    <citation type="submission" date="2004-02" db="EMBL/GenBank/DDBJ databases">
        <authorList>
            <consortium name="Genoscope"/>
            <consortium name="Whitehead Institute Centre for Genome Research"/>
        </authorList>
    </citation>
    <scope>NUCLEOTIDE SEQUENCE</scope>
</reference>
<feature type="non-terminal residue" evidence="2">
    <location>
        <position position="1"/>
    </location>
</feature>
<organism evidence="2">
    <name type="scientific">Tetraodon nigroviridis</name>
    <name type="common">Spotted green pufferfish</name>
    <name type="synonym">Chelonodon nigroviridis</name>
    <dbReference type="NCBI Taxonomy" id="99883"/>
    <lineage>
        <taxon>Eukaryota</taxon>
        <taxon>Metazoa</taxon>
        <taxon>Chordata</taxon>
        <taxon>Craniata</taxon>
        <taxon>Vertebrata</taxon>
        <taxon>Euteleostomi</taxon>
        <taxon>Actinopterygii</taxon>
        <taxon>Neopterygii</taxon>
        <taxon>Teleostei</taxon>
        <taxon>Neoteleostei</taxon>
        <taxon>Acanthomorphata</taxon>
        <taxon>Eupercaria</taxon>
        <taxon>Tetraodontiformes</taxon>
        <taxon>Tetradontoidea</taxon>
        <taxon>Tetraodontidae</taxon>
        <taxon>Tetraodon</taxon>
    </lineage>
</organism>
<reference evidence="2" key="1">
    <citation type="journal article" date="2004" name="Nature">
        <title>Genome duplication in the teleost fish Tetraodon nigroviridis reveals the early vertebrate proto-karyotype.</title>
        <authorList>
            <person name="Jaillon O."/>
            <person name="Aury J.-M."/>
            <person name="Brunet F."/>
            <person name="Petit J.-L."/>
            <person name="Stange-Thomann N."/>
            <person name="Mauceli E."/>
            <person name="Bouneau L."/>
            <person name="Fischer C."/>
            <person name="Ozouf-Costaz C."/>
            <person name="Bernot A."/>
            <person name="Nicaud S."/>
            <person name="Jaffe D."/>
            <person name="Fisher S."/>
            <person name="Lutfalla G."/>
            <person name="Dossat C."/>
            <person name="Segurens B."/>
            <person name="Dasilva C."/>
            <person name="Salanoubat M."/>
            <person name="Levy M."/>
            <person name="Boudet N."/>
            <person name="Castellano S."/>
            <person name="Anthouard V."/>
            <person name="Jubin C."/>
            <person name="Castelli V."/>
            <person name="Katinka M."/>
            <person name="Vacherie B."/>
            <person name="Biemont C."/>
            <person name="Skalli Z."/>
            <person name="Cattolico L."/>
            <person name="Poulain J."/>
            <person name="De Berardinis V."/>
            <person name="Cruaud C."/>
            <person name="Duprat S."/>
            <person name="Brottier P."/>
            <person name="Coutanceau J.-P."/>
            <person name="Gouzy J."/>
            <person name="Parra G."/>
            <person name="Lardier G."/>
            <person name="Chapple C."/>
            <person name="McKernan K.J."/>
            <person name="McEwan P."/>
            <person name="Bosak S."/>
            <person name="Kellis M."/>
            <person name="Volff J.-N."/>
            <person name="Guigo R."/>
            <person name="Zody M.C."/>
            <person name="Mesirov J."/>
            <person name="Lindblad-Toh K."/>
            <person name="Birren B."/>
            <person name="Nusbaum C."/>
            <person name="Kahn D."/>
            <person name="Robinson-Rechavi M."/>
            <person name="Laudet V."/>
            <person name="Schachter V."/>
            <person name="Quetier F."/>
            <person name="Saurin W."/>
            <person name="Scarpelli C."/>
            <person name="Wincker P."/>
            <person name="Lander E.S."/>
            <person name="Weissenbach J."/>
            <person name="Roest Crollius H."/>
        </authorList>
    </citation>
    <scope>NUCLEOTIDE SEQUENCE [LARGE SCALE GENOMIC DNA]</scope>
</reference>
<proteinExistence type="predicted"/>
<comment type="caution">
    <text evidence="2">The sequence shown here is derived from an EMBL/GenBank/DDBJ whole genome shotgun (WGS) entry which is preliminary data.</text>
</comment>
<dbReference type="AlphaFoldDB" id="Q4RBF3"/>
<evidence type="ECO:0000313" key="2">
    <source>
        <dbReference type="EMBL" id="CAG14280.1"/>
    </source>
</evidence>
<dbReference type="EMBL" id="CAAE01021566">
    <property type="protein sequence ID" value="CAG14280.1"/>
    <property type="molecule type" value="Genomic_DNA"/>
</dbReference>